<reference evidence="3" key="2">
    <citation type="submission" date="2009-11" db="EMBL/GenBank/DDBJ databases">
        <title>The Genome Sequence of Allomyces macrogynus strain ATCC 38327.</title>
        <authorList>
            <consortium name="The Broad Institute Genome Sequencing Platform"/>
            <person name="Russ C."/>
            <person name="Cuomo C."/>
            <person name="Shea T."/>
            <person name="Young S.K."/>
            <person name="Zeng Q."/>
            <person name="Koehrsen M."/>
            <person name="Haas B."/>
            <person name="Borodovsky M."/>
            <person name="Guigo R."/>
            <person name="Alvarado L."/>
            <person name="Berlin A."/>
            <person name="Borenstein D."/>
            <person name="Chen Z."/>
            <person name="Engels R."/>
            <person name="Freedman E."/>
            <person name="Gellesch M."/>
            <person name="Goldberg J."/>
            <person name="Griggs A."/>
            <person name="Gujja S."/>
            <person name="Heiman D."/>
            <person name="Hepburn T."/>
            <person name="Howarth C."/>
            <person name="Jen D."/>
            <person name="Larson L."/>
            <person name="Lewis B."/>
            <person name="Mehta T."/>
            <person name="Park D."/>
            <person name="Pearson M."/>
            <person name="Roberts A."/>
            <person name="Saif S."/>
            <person name="Shenoy N."/>
            <person name="Sisk P."/>
            <person name="Stolte C."/>
            <person name="Sykes S."/>
            <person name="Walk T."/>
            <person name="White J."/>
            <person name="Yandava C."/>
            <person name="Burger G."/>
            <person name="Gray M.W."/>
            <person name="Holland P.W.H."/>
            <person name="King N."/>
            <person name="Lang F.B.F."/>
            <person name="Roger A.J."/>
            <person name="Ruiz-Trillo I."/>
            <person name="Lander E."/>
            <person name="Nusbaum C."/>
        </authorList>
    </citation>
    <scope>NUCLEOTIDE SEQUENCE [LARGE SCALE GENOMIC DNA]</scope>
    <source>
        <strain evidence="3">ATCC 38327</strain>
    </source>
</reference>
<reference evidence="2 3" key="1">
    <citation type="submission" date="2009-11" db="EMBL/GenBank/DDBJ databases">
        <title>Annotation of Allomyces macrogynus ATCC 38327.</title>
        <authorList>
            <consortium name="The Broad Institute Genome Sequencing Platform"/>
            <person name="Russ C."/>
            <person name="Cuomo C."/>
            <person name="Burger G."/>
            <person name="Gray M.W."/>
            <person name="Holland P.W.H."/>
            <person name="King N."/>
            <person name="Lang F.B.F."/>
            <person name="Roger A.J."/>
            <person name="Ruiz-Trillo I."/>
            <person name="Young S.K."/>
            <person name="Zeng Q."/>
            <person name="Gargeya S."/>
            <person name="Fitzgerald M."/>
            <person name="Haas B."/>
            <person name="Abouelleil A."/>
            <person name="Alvarado L."/>
            <person name="Arachchi H.M."/>
            <person name="Berlin A."/>
            <person name="Chapman S.B."/>
            <person name="Gearin G."/>
            <person name="Goldberg J."/>
            <person name="Griggs A."/>
            <person name="Gujja S."/>
            <person name="Hansen M."/>
            <person name="Heiman D."/>
            <person name="Howarth C."/>
            <person name="Larimer J."/>
            <person name="Lui A."/>
            <person name="MacDonald P.J.P."/>
            <person name="McCowen C."/>
            <person name="Montmayeur A."/>
            <person name="Murphy C."/>
            <person name="Neiman D."/>
            <person name="Pearson M."/>
            <person name="Priest M."/>
            <person name="Roberts A."/>
            <person name="Saif S."/>
            <person name="Shea T."/>
            <person name="Sisk P."/>
            <person name="Stolte C."/>
            <person name="Sykes S."/>
            <person name="Wortman J."/>
            <person name="Nusbaum C."/>
            <person name="Birren B."/>
        </authorList>
    </citation>
    <scope>NUCLEOTIDE SEQUENCE [LARGE SCALE GENOMIC DNA]</scope>
    <source>
        <strain evidence="2 3">ATCC 38327</strain>
    </source>
</reference>
<protein>
    <submittedName>
        <fullName evidence="2">Uncharacterized protein</fullName>
    </submittedName>
</protein>
<evidence type="ECO:0000313" key="3">
    <source>
        <dbReference type="Proteomes" id="UP000054350"/>
    </source>
</evidence>
<evidence type="ECO:0000256" key="1">
    <source>
        <dbReference type="SAM" id="MobiDB-lite"/>
    </source>
</evidence>
<accession>A0A0L0SQU3</accession>
<dbReference type="OrthoDB" id="10384167at2759"/>
<dbReference type="EMBL" id="GG745345">
    <property type="protein sequence ID" value="KNE64744.1"/>
    <property type="molecule type" value="Genomic_DNA"/>
</dbReference>
<dbReference type="VEuPathDB" id="FungiDB:AMAG_10093"/>
<evidence type="ECO:0000313" key="2">
    <source>
        <dbReference type="EMBL" id="KNE64744.1"/>
    </source>
</evidence>
<gene>
    <name evidence="2" type="ORF">AMAG_10093</name>
</gene>
<keyword evidence="3" id="KW-1185">Reference proteome</keyword>
<dbReference type="Proteomes" id="UP000054350">
    <property type="component" value="Unassembled WGS sequence"/>
</dbReference>
<proteinExistence type="predicted"/>
<feature type="region of interest" description="Disordered" evidence="1">
    <location>
        <begin position="30"/>
        <end position="63"/>
    </location>
</feature>
<name>A0A0L0SQU3_ALLM3</name>
<organism evidence="2 3">
    <name type="scientific">Allomyces macrogynus (strain ATCC 38327)</name>
    <name type="common">Allomyces javanicus var. macrogynus</name>
    <dbReference type="NCBI Taxonomy" id="578462"/>
    <lineage>
        <taxon>Eukaryota</taxon>
        <taxon>Fungi</taxon>
        <taxon>Fungi incertae sedis</taxon>
        <taxon>Blastocladiomycota</taxon>
        <taxon>Blastocladiomycetes</taxon>
        <taxon>Blastocladiales</taxon>
        <taxon>Blastocladiaceae</taxon>
        <taxon>Allomyces</taxon>
    </lineage>
</organism>
<feature type="region of interest" description="Disordered" evidence="1">
    <location>
        <begin position="115"/>
        <end position="135"/>
    </location>
</feature>
<dbReference type="AlphaFoldDB" id="A0A0L0SQU3"/>
<sequence length="135" mass="15609">MAAAIRLVRAQDPPTLVALHFRKLQNRKRPRVRYHIGGPPMLQRQSPRPAPPPSIPLGHEPWRVPAENDHRDWSVVWSLGRRHLDRIRRERLMYDAVQDACFTEDEARELQYMVDGGDGDEADESGPPRVECNQM</sequence>